<keyword evidence="10" id="KW-1185">Reference proteome</keyword>
<dbReference type="Gene3D" id="1.10.287.950">
    <property type="entry name" value="Methyl-accepting chemotaxis protein"/>
    <property type="match status" value="1"/>
</dbReference>
<evidence type="ECO:0000256" key="6">
    <source>
        <dbReference type="SAM" id="Phobius"/>
    </source>
</evidence>
<keyword evidence="6" id="KW-0812">Transmembrane</keyword>
<dbReference type="Proteomes" id="UP000697927">
    <property type="component" value="Unassembled WGS sequence"/>
</dbReference>
<evidence type="ECO:0000313" key="9">
    <source>
        <dbReference type="EMBL" id="NIY46701.1"/>
    </source>
</evidence>
<proteinExistence type="inferred from homology"/>
<gene>
    <name evidence="9" type="ORF">E2L00_03955</name>
</gene>
<dbReference type="CDD" id="cd06225">
    <property type="entry name" value="HAMP"/>
    <property type="match status" value="1"/>
</dbReference>
<organism evidence="9 10">
    <name type="scientific">Cedecea colo</name>
    <dbReference type="NCBI Taxonomy" id="2552946"/>
    <lineage>
        <taxon>Bacteria</taxon>
        <taxon>Pseudomonadati</taxon>
        <taxon>Pseudomonadota</taxon>
        <taxon>Gammaproteobacteria</taxon>
        <taxon>Enterobacterales</taxon>
        <taxon>Enterobacteriaceae</taxon>
        <taxon>Cedecea</taxon>
    </lineage>
</organism>
<dbReference type="PANTHER" id="PTHR43531:SF14">
    <property type="entry name" value="METHYL-ACCEPTING CHEMOTAXIS PROTEIN I-RELATED"/>
    <property type="match status" value="1"/>
</dbReference>
<dbReference type="EMBL" id="SOYS01000001">
    <property type="protein sequence ID" value="NIY46701.1"/>
    <property type="molecule type" value="Genomic_DNA"/>
</dbReference>
<sequence length="516" mass="55880">MLSLSLEKKIKSGLLGLIVVIILAQAYSFFSAQKSYVNFNGAAALSANVTTLDRSNYNLAMMRYYLNSLLVSHMSGEPWDESRAARINNGLAGIKSNVTTWLNEPRVNKIGEVMADDISTRFYALTDYIENSVNELRNGTYRWIDKTEDYDALAQSISLYIQEAKKLETWYIGEAKLDRDTLFIVSTVLCILFLGLYVLTSSWFKRNILKRINTLSALFEEISRGNLAFTMNVDAKDELGQLFSGLGSMKDELVSVISSVQETSSKISQSSAKISVGNQDLSARTEQQASALQQTAASMEEIKTTVKNNADNARLASQLALDANEVANNGAVVMNNVIATMQKIEQSATLIADINNVITGIANQTNILALNAAVEAARAGEQGRGFAVVASEVRNLAKSSADAAKEISDLICESVSNASQGTLQVQDAGKRMQDIVNSITQVSNIMSEITVASDEQSAGINQIATAVNEMDIVTQQNAALVVESATITGHMDRLAHKLSGTVAVFKTEGAEISPAY</sequence>
<accession>A0ABX0VI93</accession>
<feature type="domain" description="Methyl-accepting transducer" evidence="7">
    <location>
        <begin position="263"/>
        <end position="492"/>
    </location>
</feature>
<dbReference type="PANTHER" id="PTHR43531">
    <property type="entry name" value="PROTEIN ICFG"/>
    <property type="match status" value="1"/>
</dbReference>
<keyword evidence="1" id="KW-0488">Methylation</keyword>
<dbReference type="PROSITE" id="PS50111">
    <property type="entry name" value="CHEMOTAXIS_TRANSDUC_2"/>
    <property type="match status" value="1"/>
</dbReference>
<dbReference type="SUPFAM" id="SSF58104">
    <property type="entry name" value="Methyl-accepting chemotaxis protein (MCP) signaling domain"/>
    <property type="match status" value="1"/>
</dbReference>
<dbReference type="InterPro" id="IPR051310">
    <property type="entry name" value="MCP_chemotaxis"/>
</dbReference>
<feature type="transmembrane region" description="Helical" evidence="6">
    <location>
        <begin position="12"/>
        <end position="30"/>
    </location>
</feature>
<dbReference type="Pfam" id="PF00672">
    <property type="entry name" value="HAMP"/>
    <property type="match status" value="1"/>
</dbReference>
<evidence type="ECO:0000256" key="3">
    <source>
        <dbReference type="ARBA" id="ARBA00023224"/>
    </source>
</evidence>
<evidence type="ECO:0000256" key="4">
    <source>
        <dbReference type="ARBA" id="ARBA00029447"/>
    </source>
</evidence>
<dbReference type="InterPro" id="IPR004090">
    <property type="entry name" value="Chemotax_Me-accpt_rcpt"/>
</dbReference>
<evidence type="ECO:0000256" key="1">
    <source>
        <dbReference type="ARBA" id="ARBA00022481"/>
    </source>
</evidence>
<feature type="domain" description="HAMP" evidence="8">
    <location>
        <begin position="206"/>
        <end position="258"/>
    </location>
</feature>
<evidence type="ECO:0000259" key="8">
    <source>
        <dbReference type="PROSITE" id="PS50885"/>
    </source>
</evidence>
<name>A0ABX0VI93_9ENTR</name>
<evidence type="ECO:0000259" key="7">
    <source>
        <dbReference type="PROSITE" id="PS50111"/>
    </source>
</evidence>
<keyword evidence="6" id="KW-1133">Transmembrane helix</keyword>
<dbReference type="InterPro" id="IPR004089">
    <property type="entry name" value="MCPsignal_dom"/>
</dbReference>
<dbReference type="SMART" id="SM00283">
    <property type="entry name" value="MA"/>
    <property type="match status" value="1"/>
</dbReference>
<keyword evidence="6" id="KW-0472">Membrane</keyword>
<comment type="caution">
    <text evidence="9">The sequence shown here is derived from an EMBL/GenBank/DDBJ whole genome shotgun (WGS) entry which is preliminary data.</text>
</comment>
<dbReference type="PRINTS" id="PR00260">
    <property type="entry name" value="CHEMTRNSDUCR"/>
</dbReference>
<feature type="transmembrane region" description="Helical" evidence="6">
    <location>
        <begin position="182"/>
        <end position="204"/>
    </location>
</feature>
<dbReference type="InterPro" id="IPR003660">
    <property type="entry name" value="HAMP_dom"/>
</dbReference>
<comment type="similarity">
    <text evidence="4">Belongs to the methyl-accepting chemotaxis (MCP) protein family.</text>
</comment>
<dbReference type="RefSeq" id="WP_167607261.1">
    <property type="nucleotide sequence ID" value="NZ_SOYS01000001.1"/>
</dbReference>
<keyword evidence="3 5" id="KW-0807">Transducer</keyword>
<evidence type="ECO:0000256" key="5">
    <source>
        <dbReference type="PROSITE-ProRule" id="PRU00284"/>
    </source>
</evidence>
<dbReference type="CDD" id="cd11386">
    <property type="entry name" value="MCP_signal"/>
    <property type="match status" value="1"/>
</dbReference>
<reference evidence="9 10" key="1">
    <citation type="journal article" date="2020" name="Microorganisms">
        <title>Polyphasic Characterisation of Cedecea colo sp. nov., a New Enteric Bacterium Isolated from the Koala Hindgut.</title>
        <authorList>
            <person name="Boath J.M."/>
            <person name="Dakhal S."/>
            <person name="Van T.T.H."/>
            <person name="Moore R.J."/>
            <person name="Dekiwadia C."/>
            <person name="Macreadie I.G."/>
        </authorList>
    </citation>
    <scope>NUCLEOTIDE SEQUENCE [LARGE SCALE GENOMIC DNA]</scope>
    <source>
        <strain evidence="9 10">ZA</strain>
    </source>
</reference>
<dbReference type="Pfam" id="PF00015">
    <property type="entry name" value="MCPsignal"/>
    <property type="match status" value="1"/>
</dbReference>
<evidence type="ECO:0000313" key="10">
    <source>
        <dbReference type="Proteomes" id="UP000697927"/>
    </source>
</evidence>
<protein>
    <submittedName>
        <fullName evidence="9">HAMP domain-containing protein</fullName>
    </submittedName>
</protein>
<keyword evidence="2" id="KW-0145">Chemotaxis</keyword>
<dbReference type="SMART" id="SM00304">
    <property type="entry name" value="HAMP"/>
    <property type="match status" value="1"/>
</dbReference>
<dbReference type="PROSITE" id="PS50885">
    <property type="entry name" value="HAMP"/>
    <property type="match status" value="1"/>
</dbReference>
<evidence type="ECO:0000256" key="2">
    <source>
        <dbReference type="ARBA" id="ARBA00022500"/>
    </source>
</evidence>